<keyword evidence="2" id="KW-1185">Reference proteome</keyword>
<dbReference type="AlphaFoldDB" id="A0AAV5TIX4"/>
<name>A0AAV5TIX4_9BILA</name>
<evidence type="ECO:0000313" key="2">
    <source>
        <dbReference type="Proteomes" id="UP001432027"/>
    </source>
</evidence>
<evidence type="ECO:0000313" key="1">
    <source>
        <dbReference type="EMBL" id="GMS94172.1"/>
    </source>
</evidence>
<sequence length="110" mass="12494">SDQSIDSVLKRLINDYDNNGNTVAENYKVSIDNEDYTPINKSFRISDMDSNRISHQIDIVPTCVICSAKINKRPIGRSELIVHAMIHCDEKRFECLICPHKTAISCNVKL</sequence>
<gene>
    <name evidence="1" type="ORF">PENTCL1PPCAC_16347</name>
</gene>
<dbReference type="EMBL" id="BTSX01000004">
    <property type="protein sequence ID" value="GMS94172.1"/>
    <property type="molecule type" value="Genomic_DNA"/>
</dbReference>
<organism evidence="1 2">
    <name type="scientific">Pristionchus entomophagus</name>
    <dbReference type="NCBI Taxonomy" id="358040"/>
    <lineage>
        <taxon>Eukaryota</taxon>
        <taxon>Metazoa</taxon>
        <taxon>Ecdysozoa</taxon>
        <taxon>Nematoda</taxon>
        <taxon>Chromadorea</taxon>
        <taxon>Rhabditida</taxon>
        <taxon>Rhabditina</taxon>
        <taxon>Diplogasteromorpha</taxon>
        <taxon>Diplogasteroidea</taxon>
        <taxon>Neodiplogasteridae</taxon>
        <taxon>Pristionchus</taxon>
    </lineage>
</organism>
<reference evidence="1" key="1">
    <citation type="submission" date="2023-10" db="EMBL/GenBank/DDBJ databases">
        <title>Genome assembly of Pristionchus species.</title>
        <authorList>
            <person name="Yoshida K."/>
            <person name="Sommer R.J."/>
        </authorList>
    </citation>
    <scope>NUCLEOTIDE SEQUENCE</scope>
    <source>
        <strain evidence="1">RS0144</strain>
    </source>
</reference>
<accession>A0AAV5TIX4</accession>
<feature type="non-terminal residue" evidence="1">
    <location>
        <position position="110"/>
    </location>
</feature>
<protein>
    <recommendedName>
        <fullName evidence="3">C2H2-type domain-containing protein</fullName>
    </recommendedName>
</protein>
<proteinExistence type="predicted"/>
<dbReference type="Proteomes" id="UP001432027">
    <property type="component" value="Unassembled WGS sequence"/>
</dbReference>
<evidence type="ECO:0008006" key="3">
    <source>
        <dbReference type="Google" id="ProtNLM"/>
    </source>
</evidence>
<comment type="caution">
    <text evidence="1">The sequence shown here is derived from an EMBL/GenBank/DDBJ whole genome shotgun (WGS) entry which is preliminary data.</text>
</comment>
<feature type="non-terminal residue" evidence="1">
    <location>
        <position position="1"/>
    </location>
</feature>